<reference evidence="7 8" key="1">
    <citation type="submission" date="2024-05" db="EMBL/GenBank/DDBJ databases">
        <title>Roseateles sp. DJS-2-20 16S ribosomal RNA gene Genome sequencing and assembly.</title>
        <authorList>
            <person name="Woo H."/>
        </authorList>
    </citation>
    <scope>NUCLEOTIDE SEQUENCE [LARGE SCALE GENOMIC DNA]</scope>
    <source>
        <strain evidence="7 8">DJS-2-20</strain>
    </source>
</reference>
<comment type="catalytic activity">
    <reaction evidence="2">
        <text>2 GTP = 3',3'-c-di-GMP + 2 diphosphate</text>
        <dbReference type="Rhea" id="RHEA:24898"/>
        <dbReference type="ChEBI" id="CHEBI:33019"/>
        <dbReference type="ChEBI" id="CHEBI:37565"/>
        <dbReference type="ChEBI" id="CHEBI:58805"/>
        <dbReference type="EC" id="2.7.7.65"/>
    </reaction>
</comment>
<organism evidence="7 8">
    <name type="scientific">Roseateles paludis</name>
    <dbReference type="NCBI Taxonomy" id="3145238"/>
    <lineage>
        <taxon>Bacteria</taxon>
        <taxon>Pseudomonadati</taxon>
        <taxon>Pseudomonadota</taxon>
        <taxon>Betaproteobacteria</taxon>
        <taxon>Burkholderiales</taxon>
        <taxon>Sphaerotilaceae</taxon>
        <taxon>Roseateles</taxon>
    </lineage>
</organism>
<dbReference type="InterPro" id="IPR011990">
    <property type="entry name" value="TPR-like_helical_dom_sf"/>
</dbReference>
<feature type="chain" id="PRO_5047378574" description="diguanylate cyclase" evidence="5">
    <location>
        <begin position="33"/>
        <end position="702"/>
    </location>
</feature>
<keyword evidence="7" id="KW-0808">Transferase</keyword>
<gene>
    <name evidence="7" type="ORF">ABDJ85_05665</name>
</gene>
<dbReference type="Proteomes" id="UP001495147">
    <property type="component" value="Unassembled WGS sequence"/>
</dbReference>
<dbReference type="InterPro" id="IPR050469">
    <property type="entry name" value="Diguanylate_Cyclase"/>
</dbReference>
<dbReference type="Gene3D" id="1.25.40.10">
    <property type="entry name" value="Tetratricopeptide repeat domain"/>
    <property type="match status" value="1"/>
</dbReference>
<dbReference type="SMART" id="SM00267">
    <property type="entry name" value="GGDEF"/>
    <property type="match status" value="1"/>
</dbReference>
<evidence type="ECO:0000256" key="3">
    <source>
        <dbReference type="SAM" id="MobiDB-lite"/>
    </source>
</evidence>
<proteinExistence type="predicted"/>
<feature type="compositionally biased region" description="Basic and acidic residues" evidence="3">
    <location>
        <begin position="692"/>
        <end position="702"/>
    </location>
</feature>
<feature type="region of interest" description="Disordered" evidence="3">
    <location>
        <begin position="667"/>
        <end position="702"/>
    </location>
</feature>
<dbReference type="GO" id="GO:0052621">
    <property type="term" value="F:diguanylate cyclase activity"/>
    <property type="evidence" value="ECO:0007669"/>
    <property type="project" value="UniProtKB-EC"/>
</dbReference>
<dbReference type="Gene3D" id="3.30.70.270">
    <property type="match status" value="1"/>
</dbReference>
<dbReference type="InterPro" id="IPR000160">
    <property type="entry name" value="GGDEF_dom"/>
</dbReference>
<keyword evidence="7" id="KW-0548">Nucleotidyltransferase</keyword>
<sequence>MNRHCSFGRVRRWAPLVLSALLGLLPLAPANAAPPSKAWQQLEAVERRQRADPAPLAEQLRGLEPRLAVDSAERLEARTLLGLLAAQDGDLAQVTTIVKWLQDWPLDELQPSAQVAAACVWAEYQRRRGDLREARKALSKVSVVQREGALPLQRWRYHRQASFTALDAGALELAQSEAQLALKLAEQLAHPWRVALSLADMAELARRLRQDERGRLWISRALSAAESDPDPITLYEVHTGRALVYSEDSAIALQSYSQALQLATEAGAARLRALALANLSDYHLRHGKPSVALDLAQQSLALVGPGDDPGTANLARFNIGLAKVLMGRLSEGRALAKAAVQAELQHGALATAAEDWLELARYLERMQDLPGAAEAYREGLKLAQPLRREQLQRRLLEAQERFDADRRDRDLELLARDKALKAAQISQRNLQLGLWALIGGCVLVSAALVVQALRRARNANARLAVRNAALKQQSESDSLTGLSNRRHFQAVMRQQGPELQGSLFLIDIDHFKRINDSYGHAGGDQVLIELARRLRHQMRDDDLVVRWGGEEFLVYARTTEPLLARALAQRLLDVVGRTPVVYESLHITTSASIGFVSLPLAPHGLRLPWERAIDLVDTVMYLAKVHGRNRAYGLERMLATDPLQAAELAARLEGAWQAGDVTLVTLEGPKLGSQAGTPAPPPAPQPHQPHQPPKEDGHALAQ</sequence>
<keyword evidence="4" id="KW-0472">Membrane</keyword>
<feature type="domain" description="GGDEF" evidence="6">
    <location>
        <begin position="499"/>
        <end position="636"/>
    </location>
</feature>
<keyword evidence="8" id="KW-1185">Reference proteome</keyword>
<evidence type="ECO:0000313" key="7">
    <source>
        <dbReference type="EMBL" id="MEO3690950.1"/>
    </source>
</evidence>
<dbReference type="InterPro" id="IPR043128">
    <property type="entry name" value="Rev_trsase/Diguanyl_cyclase"/>
</dbReference>
<feature type="signal peptide" evidence="5">
    <location>
        <begin position="1"/>
        <end position="32"/>
    </location>
</feature>
<feature type="transmembrane region" description="Helical" evidence="4">
    <location>
        <begin position="432"/>
        <end position="453"/>
    </location>
</feature>
<keyword evidence="4" id="KW-0812">Transmembrane</keyword>
<evidence type="ECO:0000259" key="6">
    <source>
        <dbReference type="PROSITE" id="PS50887"/>
    </source>
</evidence>
<dbReference type="Pfam" id="PF00990">
    <property type="entry name" value="GGDEF"/>
    <property type="match status" value="1"/>
</dbReference>
<dbReference type="RefSeq" id="WP_347703764.1">
    <property type="nucleotide sequence ID" value="NZ_JBDPZD010000001.1"/>
</dbReference>
<keyword evidence="5" id="KW-0732">Signal</keyword>
<dbReference type="EC" id="2.7.7.65" evidence="1"/>
<evidence type="ECO:0000256" key="5">
    <source>
        <dbReference type="SAM" id="SignalP"/>
    </source>
</evidence>
<accession>A0ABV0FYE0</accession>
<dbReference type="PANTHER" id="PTHR45138">
    <property type="entry name" value="REGULATORY COMPONENTS OF SENSORY TRANSDUCTION SYSTEM"/>
    <property type="match status" value="1"/>
</dbReference>
<evidence type="ECO:0000256" key="2">
    <source>
        <dbReference type="ARBA" id="ARBA00034247"/>
    </source>
</evidence>
<protein>
    <recommendedName>
        <fullName evidence="1">diguanylate cyclase</fullName>
        <ecNumber evidence="1">2.7.7.65</ecNumber>
    </recommendedName>
</protein>
<feature type="compositionally biased region" description="Pro residues" evidence="3">
    <location>
        <begin position="678"/>
        <end position="691"/>
    </location>
</feature>
<evidence type="ECO:0000256" key="4">
    <source>
        <dbReference type="SAM" id="Phobius"/>
    </source>
</evidence>
<dbReference type="PANTHER" id="PTHR45138:SF9">
    <property type="entry name" value="DIGUANYLATE CYCLASE DGCM-RELATED"/>
    <property type="match status" value="1"/>
</dbReference>
<dbReference type="SUPFAM" id="SSF55073">
    <property type="entry name" value="Nucleotide cyclase"/>
    <property type="match status" value="1"/>
</dbReference>
<dbReference type="CDD" id="cd01949">
    <property type="entry name" value="GGDEF"/>
    <property type="match status" value="1"/>
</dbReference>
<evidence type="ECO:0000313" key="8">
    <source>
        <dbReference type="Proteomes" id="UP001495147"/>
    </source>
</evidence>
<keyword evidence="4" id="KW-1133">Transmembrane helix</keyword>
<dbReference type="NCBIfam" id="TIGR00254">
    <property type="entry name" value="GGDEF"/>
    <property type="match status" value="1"/>
</dbReference>
<evidence type="ECO:0000256" key="1">
    <source>
        <dbReference type="ARBA" id="ARBA00012528"/>
    </source>
</evidence>
<dbReference type="SUPFAM" id="SSF48452">
    <property type="entry name" value="TPR-like"/>
    <property type="match status" value="1"/>
</dbReference>
<dbReference type="InterPro" id="IPR029787">
    <property type="entry name" value="Nucleotide_cyclase"/>
</dbReference>
<name>A0ABV0FYE0_9BURK</name>
<comment type="caution">
    <text evidence="7">The sequence shown here is derived from an EMBL/GenBank/DDBJ whole genome shotgun (WGS) entry which is preliminary data.</text>
</comment>
<dbReference type="EMBL" id="JBDPZD010000001">
    <property type="protein sequence ID" value="MEO3690950.1"/>
    <property type="molecule type" value="Genomic_DNA"/>
</dbReference>
<dbReference type="PROSITE" id="PS50887">
    <property type="entry name" value="GGDEF"/>
    <property type="match status" value="1"/>
</dbReference>